<evidence type="ECO:0000256" key="1">
    <source>
        <dbReference type="SAM" id="MobiDB-lite"/>
    </source>
</evidence>
<feature type="region of interest" description="Disordered" evidence="1">
    <location>
        <begin position="420"/>
        <end position="450"/>
    </location>
</feature>
<dbReference type="PANTHER" id="PTHR12069:SF0">
    <property type="entry name" value="DNA-DIRECTED RNA POLYMERASE III SUBUNIT RPC5"/>
    <property type="match status" value="1"/>
</dbReference>
<name>A0AAV7KHC9_9METZ</name>
<keyword evidence="2" id="KW-0240">DNA-directed RNA polymerase</keyword>
<evidence type="ECO:0000313" key="2">
    <source>
        <dbReference type="EMBL" id="KAI6659741.1"/>
    </source>
</evidence>
<keyword evidence="2" id="KW-0804">Transcription</keyword>
<protein>
    <submittedName>
        <fullName evidence="2">DNA-directed RNA polymerase III subunit RPC5</fullName>
    </submittedName>
</protein>
<proteinExistence type="predicted"/>
<reference evidence="2 3" key="1">
    <citation type="journal article" date="2023" name="BMC Biol.">
        <title>The compact genome of the sponge Oopsacas minuta (Hexactinellida) is lacking key metazoan core genes.</title>
        <authorList>
            <person name="Santini S."/>
            <person name="Schenkelaars Q."/>
            <person name="Jourda C."/>
            <person name="Duchesne M."/>
            <person name="Belahbib H."/>
            <person name="Rocher C."/>
            <person name="Selva M."/>
            <person name="Riesgo A."/>
            <person name="Vervoort M."/>
            <person name="Leys S.P."/>
            <person name="Kodjabachian L."/>
            <person name="Le Bivic A."/>
            <person name="Borchiellini C."/>
            <person name="Claverie J.M."/>
            <person name="Renard E."/>
        </authorList>
    </citation>
    <scope>NUCLEOTIDE SEQUENCE [LARGE SCALE GENOMIC DNA]</scope>
    <source>
        <strain evidence="2">SPO-2</strain>
    </source>
</reference>
<dbReference type="PANTHER" id="PTHR12069">
    <property type="entry name" value="DNA-DIRECTED RNA POLYMERASES III 80 KDA POLYPEPTIDE RNA POLYMERASE III SUBUNIT 5"/>
    <property type="match status" value="1"/>
</dbReference>
<dbReference type="InterPro" id="IPR006886">
    <property type="entry name" value="RNA_pol_III_Rpc5"/>
</dbReference>
<dbReference type="EMBL" id="JAKMXF010000051">
    <property type="protein sequence ID" value="KAI6659741.1"/>
    <property type="molecule type" value="Genomic_DNA"/>
</dbReference>
<keyword evidence="3" id="KW-1185">Reference proteome</keyword>
<dbReference type="GO" id="GO:0005666">
    <property type="term" value="C:RNA polymerase III complex"/>
    <property type="evidence" value="ECO:0007669"/>
    <property type="project" value="TreeGrafter"/>
</dbReference>
<gene>
    <name evidence="2" type="ORF">LOD99_10674</name>
</gene>
<dbReference type="Pfam" id="PF04801">
    <property type="entry name" value="RPC5"/>
    <property type="match status" value="1"/>
</dbReference>
<dbReference type="Proteomes" id="UP001165289">
    <property type="component" value="Unassembled WGS sequence"/>
</dbReference>
<evidence type="ECO:0000313" key="3">
    <source>
        <dbReference type="Proteomes" id="UP001165289"/>
    </source>
</evidence>
<organism evidence="2 3">
    <name type="scientific">Oopsacas minuta</name>
    <dbReference type="NCBI Taxonomy" id="111878"/>
    <lineage>
        <taxon>Eukaryota</taxon>
        <taxon>Metazoa</taxon>
        <taxon>Porifera</taxon>
        <taxon>Hexactinellida</taxon>
        <taxon>Hexasterophora</taxon>
        <taxon>Lyssacinosida</taxon>
        <taxon>Leucopsacidae</taxon>
        <taxon>Oopsacas</taxon>
    </lineage>
</organism>
<dbReference type="GO" id="GO:0042797">
    <property type="term" value="P:tRNA transcription by RNA polymerase III"/>
    <property type="evidence" value="ECO:0007669"/>
    <property type="project" value="TreeGrafter"/>
</dbReference>
<sequence>MTSLDDPVVRSYEVFVSQALNDQLFVLQHPTRPAFLPFGSDQVLSVKNKPNQNRLQLEYKVTNSDNPARFCPIKSQLAKEQSDDVVDTRTPSYLLTSEPGVVTGDHYAVAVLKDNTLHLNPLEYVVQMRPDMSRTFGKNIPLKKQPETDEEMEGDIVPLQMRVARPSFNQERTNQRKRERQDQEEAWVPLGYNEFSSGTAGYLRSLLFGDVVEKSAGNRPISNEEYLEHLAQISRQVDRSLVTTTPVNSSLDREIRNKPIKDQLLHILRKVAGKCVKFSYVHALLGNQFSVENLLKGLQQISLLVQGWFVLMSSELYPLTGDNSSKVDPLELRRCRDFVLSHYALYKFLEKQNTFHLLGIPIEDFNEIFVPISSFYLRGKHSFKYLEDRNFIKEHLDICTQHSDKWKQIYETIRKHYKLDQPSETPSPSKVSLTVTNTSNKKRAKSDSGIDNNSVRQLLGKSPIIFQTLKNKISILYEKVKQENSEISNLFQNSEMFDQVLRTILQEINAAIIEIPASSVAKNRIIVVARETDSPSDSYRMALISCLEVKPVQKRQELIASFKKSVKSLPTNLDINEIILDLCDVTGSSCKIKGLDSEL</sequence>
<comment type="caution">
    <text evidence="2">The sequence shown here is derived from an EMBL/GenBank/DDBJ whole genome shotgun (WGS) entry which is preliminary data.</text>
</comment>
<accession>A0AAV7KHC9</accession>
<feature type="compositionally biased region" description="Polar residues" evidence="1">
    <location>
        <begin position="422"/>
        <end position="439"/>
    </location>
</feature>
<dbReference type="AlphaFoldDB" id="A0AAV7KHC9"/>